<feature type="transmembrane region" description="Helical" evidence="1">
    <location>
        <begin position="90"/>
        <end position="111"/>
    </location>
</feature>
<dbReference type="Proteomes" id="UP000256405">
    <property type="component" value="Unassembled WGS sequence"/>
</dbReference>
<comment type="caution">
    <text evidence="2">The sequence shown here is derived from an EMBL/GenBank/DDBJ whole genome shotgun (WGS) entry which is preliminary data.</text>
</comment>
<feature type="transmembrane region" description="Helical" evidence="1">
    <location>
        <begin position="117"/>
        <end position="140"/>
    </location>
</feature>
<dbReference type="OrthoDB" id="195502at2"/>
<organism evidence="2 3">
    <name type="scientific">Algoriphagus antarcticus</name>
    <dbReference type="NCBI Taxonomy" id="238540"/>
    <lineage>
        <taxon>Bacteria</taxon>
        <taxon>Pseudomonadati</taxon>
        <taxon>Bacteroidota</taxon>
        <taxon>Cytophagia</taxon>
        <taxon>Cytophagales</taxon>
        <taxon>Cyclobacteriaceae</taxon>
        <taxon>Algoriphagus</taxon>
    </lineage>
</organism>
<feature type="transmembrane region" description="Helical" evidence="1">
    <location>
        <begin position="56"/>
        <end position="78"/>
    </location>
</feature>
<name>A0A3E0E292_9BACT</name>
<feature type="transmembrane region" description="Helical" evidence="1">
    <location>
        <begin position="189"/>
        <end position="206"/>
    </location>
</feature>
<sequence>MKQTSILKPSSPNSYLYLVLWIVLIGFAGKFVLQALPYFGLDQEVFGRYWDFKWSLIGHISGGILALLIGPFQFWKALRDKYRMTHRWMGKIYLSAILIAAISSTHLAWTVGVAIHWTWALSLQGLAFAWIVTAGMAFLQIKRGKVTQHKEWMIRSYAVTFAFVLFRFIDELESVRALGSFVERGPTMIWFSWTIPLLITEIVLQWNKKIGHVLNLTVQKSKNSPKNTFPTFDNG</sequence>
<reference evidence="2 3" key="1">
    <citation type="submission" date="2018-08" db="EMBL/GenBank/DDBJ databases">
        <title>Genomic Encyclopedia of Archaeal and Bacterial Type Strains, Phase II (KMG-II): from individual species to whole genera.</title>
        <authorList>
            <person name="Goeker M."/>
        </authorList>
    </citation>
    <scope>NUCLEOTIDE SEQUENCE [LARGE SCALE GENOMIC DNA]</scope>
    <source>
        <strain evidence="2 3">DSM 15986</strain>
    </source>
</reference>
<evidence type="ECO:0000256" key="1">
    <source>
        <dbReference type="SAM" id="Phobius"/>
    </source>
</evidence>
<protein>
    <submittedName>
        <fullName evidence="2">Putative membrane protein DUF2306</fullName>
    </submittedName>
</protein>
<gene>
    <name evidence="2" type="ORF">C8N25_105168</name>
</gene>
<keyword evidence="1" id="KW-1133">Transmembrane helix</keyword>
<dbReference type="EMBL" id="QUNF01000005">
    <property type="protein sequence ID" value="REG91056.1"/>
    <property type="molecule type" value="Genomic_DNA"/>
</dbReference>
<evidence type="ECO:0000313" key="2">
    <source>
        <dbReference type="EMBL" id="REG91056.1"/>
    </source>
</evidence>
<keyword evidence="3" id="KW-1185">Reference proteome</keyword>
<accession>A0A3E0E292</accession>
<dbReference type="Pfam" id="PF10067">
    <property type="entry name" value="DUF2306"/>
    <property type="match status" value="1"/>
</dbReference>
<keyword evidence="1" id="KW-0472">Membrane</keyword>
<dbReference type="RefSeq" id="WP_086539557.1">
    <property type="nucleotide sequence ID" value="NZ_MSSW01000002.1"/>
</dbReference>
<dbReference type="InterPro" id="IPR018750">
    <property type="entry name" value="DUF2306_membrane"/>
</dbReference>
<feature type="transmembrane region" description="Helical" evidence="1">
    <location>
        <begin position="152"/>
        <end position="169"/>
    </location>
</feature>
<feature type="transmembrane region" description="Helical" evidence="1">
    <location>
        <begin position="15"/>
        <end position="36"/>
    </location>
</feature>
<keyword evidence="1" id="KW-0812">Transmembrane</keyword>
<proteinExistence type="predicted"/>
<dbReference type="AlphaFoldDB" id="A0A3E0E292"/>
<evidence type="ECO:0000313" key="3">
    <source>
        <dbReference type="Proteomes" id="UP000256405"/>
    </source>
</evidence>